<evidence type="ECO:0000256" key="1">
    <source>
        <dbReference type="ARBA" id="ARBA00004141"/>
    </source>
</evidence>
<dbReference type="InterPro" id="IPR003689">
    <property type="entry name" value="ZIP"/>
</dbReference>
<dbReference type="RefSeq" id="XP_025202280.1">
    <property type="nucleotide sequence ID" value="XM_025346495.1"/>
</dbReference>
<proteinExistence type="inferred from homology"/>
<evidence type="ECO:0000256" key="4">
    <source>
        <dbReference type="ARBA" id="ARBA00023136"/>
    </source>
</evidence>
<evidence type="ECO:0000256" key="2">
    <source>
        <dbReference type="ARBA" id="ARBA00022692"/>
    </source>
</evidence>
<reference evidence="7" key="1">
    <citation type="submission" date="2017-10" db="EMBL/GenBank/DDBJ databases">
        <title>Transcriptome Assembly of Sugarcane Aphid Adults.</title>
        <authorList>
            <person name="Scully E.D."/>
            <person name="Palmer N.A."/>
            <person name="Geib S.M."/>
            <person name="Sarath G."/>
            <person name="Sattler S.E."/>
        </authorList>
    </citation>
    <scope>NUCLEOTIDE SEQUENCE</scope>
    <source>
        <tissue evidence="7">Whole body</tissue>
    </source>
</reference>
<keyword evidence="4 6" id="KW-0472">Membrane</keyword>
<dbReference type="GO" id="GO:0006882">
    <property type="term" value="P:intracellular zinc ion homeostasis"/>
    <property type="evidence" value="ECO:0007669"/>
    <property type="project" value="TreeGrafter"/>
</dbReference>
<dbReference type="PANTHER" id="PTHR16950:SF16">
    <property type="entry name" value="ZINC TRANSPORTER ZIP13"/>
    <property type="match status" value="1"/>
</dbReference>
<dbReference type="EMBL" id="GFXV01007046">
    <property type="protein sequence ID" value="MBW18851.1"/>
    <property type="molecule type" value="Transcribed_RNA"/>
</dbReference>
<organism evidence="7">
    <name type="scientific">Melanaphis sacchari</name>
    <dbReference type="NCBI Taxonomy" id="742174"/>
    <lineage>
        <taxon>Eukaryota</taxon>
        <taxon>Metazoa</taxon>
        <taxon>Ecdysozoa</taxon>
        <taxon>Arthropoda</taxon>
        <taxon>Hexapoda</taxon>
        <taxon>Insecta</taxon>
        <taxon>Pterygota</taxon>
        <taxon>Neoptera</taxon>
        <taxon>Paraneoptera</taxon>
        <taxon>Hemiptera</taxon>
        <taxon>Sternorrhyncha</taxon>
        <taxon>Aphidomorpha</taxon>
        <taxon>Aphidoidea</taxon>
        <taxon>Aphididae</taxon>
        <taxon>Aphidini</taxon>
        <taxon>Melanaphis</taxon>
    </lineage>
</organism>
<evidence type="ECO:0000256" key="5">
    <source>
        <dbReference type="ARBA" id="ARBA00038485"/>
    </source>
</evidence>
<sequence>MSAYHMNTAPIVYDAQNSTLFGHGLFSDCYSNILGTTATMFLSTQYQPIFMSVIGSIVVGLSGLFPLLILPVNDSISLKTGPGSKHLRLLLSFSVGGMLGDVFLHVLPEVWIASKDRHVDWIRDGWWVLAGLLVFIIVEKLFSLSDDIDENETINKKVSTNINSVNNNLKDLGKTKCDNDVMAKGKSHIQISGYLNLLANCIDNFTHGLALGGSFLISPRVGLFTTLAILVHEIPHEVGDFAILLKSGFSRWEAACAQVYTASAGIFGALTAIYCSGVTSDVEAKTSWIMPFTAGGFLHISLVTVLPELILEENPRESIKQFMLIIAGITVMFVMSNLFE</sequence>
<feature type="transmembrane region" description="Helical" evidence="6">
    <location>
        <begin position="255"/>
        <end position="276"/>
    </location>
</feature>
<dbReference type="GeneID" id="112599559"/>
<name>A0A2H8TYI2_9HEMI</name>
<keyword evidence="3 6" id="KW-1133">Transmembrane helix</keyword>
<dbReference type="RefSeq" id="XP_025202279.1">
    <property type="nucleotide sequence ID" value="XM_025346494.1"/>
</dbReference>
<feature type="transmembrane region" description="Helical" evidence="6">
    <location>
        <begin position="125"/>
        <end position="142"/>
    </location>
</feature>
<feature type="transmembrane region" description="Helical" evidence="6">
    <location>
        <begin position="322"/>
        <end position="339"/>
    </location>
</feature>
<evidence type="ECO:0000313" key="7">
    <source>
        <dbReference type="EMBL" id="MBW18851.1"/>
    </source>
</evidence>
<comment type="subcellular location">
    <subcellularLocation>
        <location evidence="1">Membrane</location>
        <topology evidence="1">Multi-pass membrane protein</topology>
    </subcellularLocation>
</comment>
<accession>A0A2H8TYI2</accession>
<feature type="transmembrane region" description="Helical" evidence="6">
    <location>
        <begin position="90"/>
        <end position="113"/>
    </location>
</feature>
<dbReference type="Pfam" id="PF02535">
    <property type="entry name" value="Zip"/>
    <property type="match status" value="1"/>
</dbReference>
<keyword evidence="2 6" id="KW-0812">Transmembrane</keyword>
<dbReference type="GO" id="GO:0005385">
    <property type="term" value="F:zinc ion transmembrane transporter activity"/>
    <property type="evidence" value="ECO:0007669"/>
    <property type="project" value="TreeGrafter"/>
</dbReference>
<dbReference type="OrthoDB" id="200954at2759"/>
<protein>
    <submittedName>
        <fullName evidence="7">Uncharacterized protein CG7816</fullName>
    </submittedName>
</protein>
<dbReference type="AlphaFoldDB" id="A0A2H8TYI2"/>
<feature type="transmembrane region" description="Helical" evidence="6">
    <location>
        <begin position="49"/>
        <end position="70"/>
    </location>
</feature>
<evidence type="ECO:0000256" key="6">
    <source>
        <dbReference type="SAM" id="Phobius"/>
    </source>
</evidence>
<dbReference type="PANTHER" id="PTHR16950">
    <property type="entry name" value="ZINC TRANSPORTER SLC39A7 HISTIDINE-RICH MEMBRANE PROTEIN KE4"/>
    <property type="match status" value="1"/>
</dbReference>
<evidence type="ECO:0000256" key="3">
    <source>
        <dbReference type="ARBA" id="ARBA00022989"/>
    </source>
</evidence>
<feature type="transmembrane region" description="Helical" evidence="6">
    <location>
        <begin position="288"/>
        <end position="310"/>
    </location>
</feature>
<comment type="similarity">
    <text evidence="5">Belongs to the ZIP transporter (TC 2.A.5) family. KE4/Catsup subfamily.</text>
</comment>
<dbReference type="GO" id="GO:0016020">
    <property type="term" value="C:membrane"/>
    <property type="evidence" value="ECO:0007669"/>
    <property type="project" value="UniProtKB-SubCell"/>
</dbReference>
<dbReference type="CTD" id="43533"/>